<reference evidence="2" key="2">
    <citation type="submission" date="2020-11" db="EMBL/GenBank/DDBJ databases">
        <authorList>
            <person name="McCartney M.A."/>
            <person name="Auch B."/>
            <person name="Kono T."/>
            <person name="Mallez S."/>
            <person name="Becker A."/>
            <person name="Gohl D.M."/>
            <person name="Silverstein K.A.T."/>
            <person name="Koren S."/>
            <person name="Bechman K.B."/>
            <person name="Herman A."/>
            <person name="Abrahante J.E."/>
            <person name="Garbe J."/>
        </authorList>
    </citation>
    <scope>NUCLEOTIDE SEQUENCE</scope>
    <source>
        <strain evidence="2">Duluth1</strain>
        <tissue evidence="2">Whole animal</tissue>
    </source>
</reference>
<organism evidence="2 4">
    <name type="scientific">Dreissena polymorpha</name>
    <name type="common">Zebra mussel</name>
    <name type="synonym">Mytilus polymorpha</name>
    <dbReference type="NCBI Taxonomy" id="45954"/>
    <lineage>
        <taxon>Eukaryota</taxon>
        <taxon>Metazoa</taxon>
        <taxon>Spiralia</taxon>
        <taxon>Lophotrochozoa</taxon>
        <taxon>Mollusca</taxon>
        <taxon>Bivalvia</taxon>
        <taxon>Autobranchia</taxon>
        <taxon>Heteroconchia</taxon>
        <taxon>Euheterodonta</taxon>
        <taxon>Imparidentia</taxon>
        <taxon>Neoheterodontei</taxon>
        <taxon>Myida</taxon>
        <taxon>Dreissenoidea</taxon>
        <taxon>Dreissenidae</taxon>
        <taxon>Dreissena</taxon>
    </lineage>
</organism>
<sequence>MAQIVRGEQTSTLVSYVSLILIGNTQANPQGQHTQSQAHTHTHASTRAHTNTLTHKSTLIFTERLTSGQNIHSRSKPVLEDSVFRELVTGTTLHPLVPVGLTPHSEEVASP</sequence>
<name>A0A9D3YSJ1_DREPO</name>
<keyword evidence="4" id="KW-1185">Reference proteome</keyword>
<gene>
    <name evidence="2" type="ORF">DPMN_079421</name>
    <name evidence="3" type="ORF">DPMN_079437</name>
</gene>
<evidence type="ECO:0000313" key="2">
    <source>
        <dbReference type="EMBL" id="KAH3704365.1"/>
    </source>
</evidence>
<dbReference type="EMBL" id="JAIWYP010000015">
    <property type="protein sequence ID" value="KAH3704365.1"/>
    <property type="molecule type" value="Genomic_DNA"/>
</dbReference>
<proteinExistence type="predicted"/>
<evidence type="ECO:0000313" key="3">
    <source>
        <dbReference type="EMBL" id="KAH3704382.1"/>
    </source>
</evidence>
<dbReference type="EMBL" id="JAIWYP010000015">
    <property type="protein sequence ID" value="KAH3704382.1"/>
    <property type="molecule type" value="Genomic_DNA"/>
</dbReference>
<comment type="caution">
    <text evidence="2">The sequence shown here is derived from an EMBL/GenBank/DDBJ whole genome shotgun (WGS) entry which is preliminary data.</text>
</comment>
<dbReference type="AlphaFoldDB" id="A0A9D3YSJ1"/>
<reference evidence="2" key="1">
    <citation type="journal article" date="2019" name="bioRxiv">
        <title>The Genome of the Zebra Mussel, Dreissena polymorpha: A Resource for Invasive Species Research.</title>
        <authorList>
            <person name="McCartney M.A."/>
            <person name="Auch B."/>
            <person name="Kono T."/>
            <person name="Mallez S."/>
            <person name="Zhang Y."/>
            <person name="Obille A."/>
            <person name="Becker A."/>
            <person name="Abrahante J.E."/>
            <person name="Garbe J."/>
            <person name="Badalamenti J.P."/>
            <person name="Herman A."/>
            <person name="Mangelson H."/>
            <person name="Liachko I."/>
            <person name="Sullivan S."/>
            <person name="Sone E.D."/>
            <person name="Koren S."/>
            <person name="Silverstein K.A.T."/>
            <person name="Beckman K.B."/>
            <person name="Gohl D.M."/>
        </authorList>
    </citation>
    <scope>NUCLEOTIDE SEQUENCE</scope>
    <source>
        <strain evidence="2">Duluth1</strain>
        <tissue evidence="2">Whole animal</tissue>
    </source>
</reference>
<protein>
    <submittedName>
        <fullName evidence="2">Uncharacterized protein</fullName>
    </submittedName>
</protein>
<evidence type="ECO:0000313" key="4">
    <source>
        <dbReference type="Proteomes" id="UP000828390"/>
    </source>
</evidence>
<dbReference type="Proteomes" id="UP000828390">
    <property type="component" value="Unassembled WGS sequence"/>
</dbReference>
<evidence type="ECO:0000256" key="1">
    <source>
        <dbReference type="SAM" id="MobiDB-lite"/>
    </source>
</evidence>
<accession>A0A9D3YSJ1</accession>
<feature type="region of interest" description="Disordered" evidence="1">
    <location>
        <begin position="28"/>
        <end position="55"/>
    </location>
</feature>